<dbReference type="Gene3D" id="2.60.200.60">
    <property type="match status" value="1"/>
</dbReference>
<sequence>MARNWIVMGDPTSSGGRVITASNRTDIEGMGVARVGDKATCPHMHKGVFAIVQGDSTIIIDGQPVALDGCALACGCRVMSSQQLRVYVSNTATTGGTASPNMAGTQRAETPLASGRRLQFDQAIRFTGSQGMPLRELPYTLHLANGQTFSGMTNALGETSRVSTRESVAVVRAELRPPSATSGCCERTLLAGIDDAAVFDVEGVITTSDTMGTSIVPVQVPSHERGLTQGEIEMAQLVFGDAIDYSLVRIHNHGYWMLFGMQPEDTVVAPNGEIYFPKDLYIHDYSSGDLRNQQLFIHEMTHVWQHQLGYNVRLVRGPRPNMSYDYVLDDVRLLHDYNMEAQGDILADYFLVAFRDSQSKMSNTRYRTTFGIHAQLKRVLSLFLASTSDKRNLPRTTR</sequence>
<dbReference type="EMBL" id="CP082270">
    <property type="protein sequence ID" value="WDM65959.1"/>
    <property type="molecule type" value="Genomic_DNA"/>
</dbReference>
<protein>
    <submittedName>
        <fullName evidence="1">PAAR domain-containing protein</fullName>
    </submittedName>
</protein>
<dbReference type="InterPro" id="IPR008727">
    <property type="entry name" value="PAAR_motif"/>
</dbReference>
<dbReference type="Proteomes" id="UP001216828">
    <property type="component" value="Chromosome"/>
</dbReference>
<name>A0ABY7Y7N3_9GAMM</name>
<keyword evidence="2" id="KW-1185">Reference proteome</keyword>
<dbReference type="CDD" id="cd14744">
    <property type="entry name" value="PAAR_CT_2"/>
    <property type="match status" value="1"/>
</dbReference>
<proteinExistence type="predicted"/>
<evidence type="ECO:0000313" key="2">
    <source>
        <dbReference type="Proteomes" id="UP001216828"/>
    </source>
</evidence>
<reference evidence="1 2" key="1">
    <citation type="submission" date="2021-08" db="EMBL/GenBank/DDBJ databases">
        <title>Stenotrophomonas forensis sp. nov., isolated from contaminated viral transport media.</title>
        <authorList>
            <person name="Nguyen S.V."/>
            <person name="Edwards D."/>
            <person name="Scott S."/>
            <person name="Doss J."/>
            <person name="Merid S."/>
            <person name="Zelaya E."/>
            <person name="Maza C."/>
            <person name="Mann M."/>
            <person name="Hamilton B."/>
            <person name="Blackwell R."/>
            <person name="Tran A."/>
            <person name="Hauser J."/>
        </authorList>
    </citation>
    <scope>NUCLEOTIDE SEQUENCE [LARGE SCALE GENOMIC DNA]</scope>
    <source>
        <strain evidence="1 2">DFS-20110405</strain>
    </source>
</reference>
<organism evidence="1 2">
    <name type="scientific">Stenotrophomonas forensis</name>
    <dbReference type="NCBI Taxonomy" id="2871169"/>
    <lineage>
        <taxon>Bacteria</taxon>
        <taxon>Pseudomonadati</taxon>
        <taxon>Pseudomonadota</taxon>
        <taxon>Gammaproteobacteria</taxon>
        <taxon>Lysobacterales</taxon>
        <taxon>Lysobacteraceae</taxon>
        <taxon>Stenotrophomonas</taxon>
        <taxon>Stenotrophomonas maltophilia group</taxon>
    </lineage>
</organism>
<accession>A0ABY7Y7N3</accession>
<gene>
    <name evidence="1" type="ORF">K5L94_14145</name>
</gene>
<dbReference type="Pfam" id="PF05488">
    <property type="entry name" value="PAAR_motif"/>
    <property type="match status" value="1"/>
</dbReference>
<evidence type="ECO:0000313" key="1">
    <source>
        <dbReference type="EMBL" id="WDM65959.1"/>
    </source>
</evidence>